<feature type="signal peptide" evidence="1">
    <location>
        <begin position="1"/>
        <end position="21"/>
    </location>
</feature>
<comment type="caution">
    <text evidence="3">The sequence shown here is derived from an EMBL/GenBank/DDBJ whole genome shotgun (WGS) entry which is preliminary data.</text>
</comment>
<keyword evidence="1" id="KW-0732">Signal</keyword>
<evidence type="ECO:0000259" key="2">
    <source>
        <dbReference type="Pfam" id="PF00085"/>
    </source>
</evidence>
<dbReference type="Gene3D" id="3.40.30.10">
    <property type="entry name" value="Glutaredoxin"/>
    <property type="match status" value="1"/>
</dbReference>
<protein>
    <submittedName>
        <fullName evidence="3">Thioredoxin family protein</fullName>
    </submittedName>
</protein>
<organism evidence="3 4">
    <name type="scientific">Terrimonas ginsenosidimutans</name>
    <dbReference type="NCBI Taxonomy" id="2908004"/>
    <lineage>
        <taxon>Bacteria</taxon>
        <taxon>Pseudomonadati</taxon>
        <taxon>Bacteroidota</taxon>
        <taxon>Chitinophagia</taxon>
        <taxon>Chitinophagales</taxon>
        <taxon>Chitinophagaceae</taxon>
        <taxon>Terrimonas</taxon>
    </lineage>
</organism>
<dbReference type="Pfam" id="PF00085">
    <property type="entry name" value="Thioredoxin"/>
    <property type="match status" value="1"/>
</dbReference>
<dbReference type="SUPFAM" id="SSF52833">
    <property type="entry name" value="Thioredoxin-like"/>
    <property type="match status" value="1"/>
</dbReference>
<dbReference type="EMBL" id="JAKLTR010000005">
    <property type="protein sequence ID" value="MCG2614454.1"/>
    <property type="molecule type" value="Genomic_DNA"/>
</dbReference>
<dbReference type="Proteomes" id="UP001165367">
    <property type="component" value="Unassembled WGS sequence"/>
</dbReference>
<dbReference type="CDD" id="cd02947">
    <property type="entry name" value="TRX_family"/>
    <property type="match status" value="1"/>
</dbReference>
<keyword evidence="4" id="KW-1185">Reference proteome</keyword>
<evidence type="ECO:0000313" key="3">
    <source>
        <dbReference type="EMBL" id="MCG2614454.1"/>
    </source>
</evidence>
<reference evidence="3" key="1">
    <citation type="submission" date="2022-01" db="EMBL/GenBank/DDBJ databases">
        <authorList>
            <person name="Jo J.-H."/>
            <person name="Im W.-T."/>
        </authorList>
    </citation>
    <scope>NUCLEOTIDE SEQUENCE</scope>
    <source>
        <strain evidence="3">NA20</strain>
    </source>
</reference>
<sequence length="173" mass="19684">MRKQLFIAGIAMLLMTGTVHSQQYFELSKNYDGSKIFKGLITREDVEKDTSFKWYAPNTKGFTPNKKAVEALKQQKDSIQFITFMGTWCEDSHFIIPRFFLLLDAAGYPSSKITLIGVDRNKKTLDNLSESLNIINVPTIIVMKNGKEMGRVVEYGKSGMFDKELREIINAAK</sequence>
<evidence type="ECO:0000256" key="1">
    <source>
        <dbReference type="SAM" id="SignalP"/>
    </source>
</evidence>
<dbReference type="RefSeq" id="WP_237870888.1">
    <property type="nucleotide sequence ID" value="NZ_JAKLTR010000005.1"/>
</dbReference>
<dbReference type="InterPro" id="IPR036249">
    <property type="entry name" value="Thioredoxin-like_sf"/>
</dbReference>
<gene>
    <name evidence="3" type="ORF">LZZ85_09190</name>
</gene>
<feature type="chain" id="PRO_5046623720" evidence="1">
    <location>
        <begin position="22"/>
        <end position="173"/>
    </location>
</feature>
<dbReference type="InterPro" id="IPR013766">
    <property type="entry name" value="Thioredoxin_domain"/>
</dbReference>
<feature type="domain" description="Thioredoxin" evidence="2">
    <location>
        <begin position="74"/>
        <end position="155"/>
    </location>
</feature>
<proteinExistence type="predicted"/>
<name>A0ABS9KQ55_9BACT</name>
<accession>A0ABS9KQ55</accession>
<evidence type="ECO:0000313" key="4">
    <source>
        <dbReference type="Proteomes" id="UP001165367"/>
    </source>
</evidence>